<dbReference type="SUPFAM" id="SSF81624">
    <property type="entry name" value="N-terminal domain of MutM-like DNA repair proteins"/>
    <property type="match status" value="1"/>
</dbReference>
<dbReference type="SUPFAM" id="SSF46946">
    <property type="entry name" value="S13-like H2TH domain"/>
    <property type="match status" value="1"/>
</dbReference>
<evidence type="ECO:0000256" key="16">
    <source>
        <dbReference type="PROSITE-ProRule" id="PRU00391"/>
    </source>
</evidence>
<dbReference type="SMART" id="SM00898">
    <property type="entry name" value="Fapy_DNA_glyco"/>
    <property type="match status" value="1"/>
</dbReference>
<dbReference type="FunFam" id="1.10.8.50:FF:000003">
    <property type="entry name" value="Formamidopyrimidine-DNA glycosylase"/>
    <property type="match status" value="1"/>
</dbReference>
<dbReference type="PANTHER" id="PTHR22993:SF9">
    <property type="entry name" value="FORMAMIDOPYRIMIDINE-DNA GLYCOSYLASE"/>
    <property type="match status" value="1"/>
</dbReference>
<evidence type="ECO:0000313" key="19">
    <source>
        <dbReference type="EMBL" id="MDK4306665.1"/>
    </source>
</evidence>
<dbReference type="EC" id="4.2.99.18" evidence="19"/>
<dbReference type="RefSeq" id="WP_064834725.1">
    <property type="nucleotide sequence ID" value="NZ_JASNUC010000004.1"/>
</dbReference>
<evidence type="ECO:0000259" key="17">
    <source>
        <dbReference type="PROSITE" id="PS51066"/>
    </source>
</evidence>
<keyword evidence="10" id="KW-0238">DNA-binding</keyword>
<keyword evidence="13" id="KW-0511">Multifunctional enzyme</keyword>
<sequence>MPELPEVEVVRSGLAQHTTGARFRNVEVLHPRANRGQEFPLPGLLHGAVIKQWCRRGKFLWAELTDGQALYVHLGMSGQMLVGKPGQVTSKHLRIRAELEVPSASGDAADAKDSGAAGIADHRAAGVDKRELAFVDQRTFGRWLVCEFSEEKPDLPEPAAHIAPDPFSPDFDLLAAACAVRKRRSAVKSVLLNQEIVSGIGNIYADEALWAAQIHPATPANKLLQRQAVALLEAAHDVMSRALDAGGTSFDALYVNVNGGSGYFERSLNAYGQTGKPCLRCGNEITRIVINKRSSHFCAVCQ</sequence>
<dbReference type="InterPro" id="IPR010979">
    <property type="entry name" value="Ribosomal_uS13-like_H2TH"/>
</dbReference>
<dbReference type="NCBIfam" id="NF002211">
    <property type="entry name" value="PRK01103.1"/>
    <property type="match status" value="1"/>
</dbReference>
<protein>
    <submittedName>
        <fullName evidence="19">Bifunctional DNA-formamidopyrimidine glycosylase/DNA-(Apurinic or apyrimidinic site) lyase</fullName>
        <ecNumber evidence="19">3.2.2.23</ecNumber>
        <ecNumber evidence="19">4.2.99.18</ecNumber>
    </submittedName>
</protein>
<evidence type="ECO:0000256" key="10">
    <source>
        <dbReference type="ARBA" id="ARBA00023125"/>
    </source>
</evidence>
<feature type="domain" description="Formamidopyrimidine-DNA glycosylase catalytic" evidence="18">
    <location>
        <begin position="2"/>
        <end position="141"/>
    </location>
</feature>
<dbReference type="Gene3D" id="3.20.190.10">
    <property type="entry name" value="MutM-like, N-terminal"/>
    <property type="match status" value="1"/>
</dbReference>
<dbReference type="AlphaFoldDB" id="A0AAP4BQU1"/>
<keyword evidence="6" id="KW-0227">DNA damage</keyword>
<dbReference type="GO" id="GO:0006979">
    <property type="term" value="P:response to oxidative stress"/>
    <property type="evidence" value="ECO:0007669"/>
    <property type="project" value="UniProtKB-ARBA"/>
</dbReference>
<dbReference type="InterPro" id="IPR020629">
    <property type="entry name" value="FPG_Glyclase"/>
</dbReference>
<evidence type="ECO:0000256" key="6">
    <source>
        <dbReference type="ARBA" id="ARBA00022763"/>
    </source>
</evidence>
<dbReference type="Pfam" id="PF06827">
    <property type="entry name" value="zf-FPG_IleRS"/>
    <property type="match status" value="1"/>
</dbReference>
<feature type="domain" description="FPG-type" evidence="17">
    <location>
        <begin position="269"/>
        <end position="302"/>
    </location>
</feature>
<keyword evidence="12 19" id="KW-0456">Lyase</keyword>
<evidence type="ECO:0000256" key="1">
    <source>
        <dbReference type="ARBA" id="ARBA00001668"/>
    </source>
</evidence>
<comment type="catalytic activity">
    <reaction evidence="1">
        <text>Hydrolysis of DNA containing ring-opened 7-methylguanine residues, releasing 2,6-diamino-4-hydroxy-5-(N-methyl)formamidopyrimidine.</text>
        <dbReference type="EC" id="3.2.2.23"/>
    </reaction>
</comment>
<dbReference type="GO" id="GO:0034039">
    <property type="term" value="F:8-oxo-7,8-dihydroguanine DNA N-glycosylase activity"/>
    <property type="evidence" value="ECO:0007669"/>
    <property type="project" value="TreeGrafter"/>
</dbReference>
<evidence type="ECO:0000256" key="13">
    <source>
        <dbReference type="ARBA" id="ARBA00023268"/>
    </source>
</evidence>
<accession>A0AAP4BQU1</accession>
<keyword evidence="8 19" id="KW-0378">Hydrolase</keyword>
<dbReference type="PANTHER" id="PTHR22993">
    <property type="entry name" value="FORMAMIDOPYRIMIDINE-DNA GLYCOSYLASE"/>
    <property type="match status" value="1"/>
</dbReference>
<evidence type="ECO:0000256" key="2">
    <source>
        <dbReference type="ARBA" id="ARBA00001947"/>
    </source>
</evidence>
<dbReference type="GO" id="GO:0003690">
    <property type="term" value="F:double-stranded DNA binding"/>
    <property type="evidence" value="ECO:0007669"/>
    <property type="project" value="UniProtKB-ARBA"/>
</dbReference>
<dbReference type="InterPro" id="IPR035937">
    <property type="entry name" value="FPG_N"/>
</dbReference>
<evidence type="ECO:0000256" key="4">
    <source>
        <dbReference type="ARBA" id="ARBA00011245"/>
    </source>
</evidence>
<dbReference type="PROSITE" id="PS51068">
    <property type="entry name" value="FPG_CAT"/>
    <property type="match status" value="1"/>
</dbReference>
<evidence type="ECO:0000256" key="9">
    <source>
        <dbReference type="ARBA" id="ARBA00022833"/>
    </source>
</evidence>
<dbReference type="InterPro" id="IPR015887">
    <property type="entry name" value="DNA_glyclase_Znf_dom_DNA_BS"/>
</dbReference>
<dbReference type="GO" id="GO:0008270">
    <property type="term" value="F:zinc ion binding"/>
    <property type="evidence" value="ECO:0007669"/>
    <property type="project" value="UniProtKB-KW"/>
</dbReference>
<dbReference type="SUPFAM" id="SSF57716">
    <property type="entry name" value="Glucocorticoid receptor-like (DNA-binding domain)"/>
    <property type="match status" value="1"/>
</dbReference>
<dbReference type="SMART" id="SM01232">
    <property type="entry name" value="H2TH"/>
    <property type="match status" value="1"/>
</dbReference>
<keyword evidence="11" id="KW-0234">DNA repair</keyword>
<dbReference type="InterPro" id="IPR015886">
    <property type="entry name" value="H2TH_FPG"/>
</dbReference>
<evidence type="ECO:0000256" key="7">
    <source>
        <dbReference type="ARBA" id="ARBA00022771"/>
    </source>
</evidence>
<dbReference type="InterPro" id="IPR012319">
    <property type="entry name" value="FPG_cat"/>
</dbReference>
<evidence type="ECO:0000256" key="12">
    <source>
        <dbReference type="ARBA" id="ARBA00023239"/>
    </source>
</evidence>
<proteinExistence type="inferred from homology"/>
<organism evidence="19 20">
    <name type="scientific">Corynebacterium pseudodiphtheriticum</name>
    <dbReference type="NCBI Taxonomy" id="37637"/>
    <lineage>
        <taxon>Bacteria</taxon>
        <taxon>Bacillati</taxon>
        <taxon>Actinomycetota</taxon>
        <taxon>Actinomycetes</taxon>
        <taxon>Mycobacteriales</taxon>
        <taxon>Corynebacteriaceae</taxon>
        <taxon>Corynebacterium</taxon>
    </lineage>
</organism>
<dbReference type="InterPro" id="IPR010663">
    <property type="entry name" value="Znf_FPG/IleRS"/>
</dbReference>
<keyword evidence="5" id="KW-0479">Metal-binding</keyword>
<dbReference type="Pfam" id="PF06831">
    <property type="entry name" value="H2TH"/>
    <property type="match status" value="1"/>
</dbReference>
<dbReference type="Pfam" id="PF01149">
    <property type="entry name" value="Fapy_DNA_glyco"/>
    <property type="match status" value="1"/>
</dbReference>
<dbReference type="Gene3D" id="1.10.8.50">
    <property type="match status" value="1"/>
</dbReference>
<dbReference type="EMBL" id="JASNVH010000005">
    <property type="protein sequence ID" value="MDK4306665.1"/>
    <property type="molecule type" value="Genomic_DNA"/>
</dbReference>
<comment type="cofactor">
    <cofactor evidence="2">
        <name>Zn(2+)</name>
        <dbReference type="ChEBI" id="CHEBI:29105"/>
    </cofactor>
</comment>
<evidence type="ECO:0000256" key="11">
    <source>
        <dbReference type="ARBA" id="ARBA00023204"/>
    </source>
</evidence>
<dbReference type="InterPro" id="IPR000214">
    <property type="entry name" value="Znf_DNA_glyclase/AP_lyase"/>
</dbReference>
<evidence type="ECO:0000259" key="18">
    <source>
        <dbReference type="PROSITE" id="PS51068"/>
    </source>
</evidence>
<comment type="caution">
    <text evidence="19">The sequence shown here is derived from an EMBL/GenBank/DDBJ whole genome shotgun (WGS) entry which is preliminary data.</text>
</comment>
<comment type="subunit">
    <text evidence="4">Monomer.</text>
</comment>
<evidence type="ECO:0000256" key="8">
    <source>
        <dbReference type="ARBA" id="ARBA00022801"/>
    </source>
</evidence>
<dbReference type="EC" id="3.2.2.23" evidence="19"/>
<evidence type="ECO:0000256" key="15">
    <source>
        <dbReference type="ARBA" id="ARBA00044632"/>
    </source>
</evidence>
<dbReference type="GO" id="GO:0003684">
    <property type="term" value="F:damaged DNA binding"/>
    <property type="evidence" value="ECO:0007669"/>
    <property type="project" value="InterPro"/>
</dbReference>
<dbReference type="PROSITE" id="PS51066">
    <property type="entry name" value="ZF_FPG_2"/>
    <property type="match status" value="1"/>
</dbReference>
<keyword evidence="9" id="KW-0862">Zinc</keyword>
<comment type="catalytic activity">
    <reaction evidence="15">
        <text>2'-deoxyribonucleotide-(2'-deoxyribose 5'-phosphate)-2'-deoxyribonucleotide-DNA = a 3'-end 2'-deoxyribonucleotide-(2,3-dehydro-2,3-deoxyribose 5'-phosphate)-DNA + a 5'-end 5'-phospho-2'-deoxyribonucleoside-DNA + H(+)</text>
        <dbReference type="Rhea" id="RHEA:66592"/>
        <dbReference type="Rhea" id="RHEA-COMP:13180"/>
        <dbReference type="Rhea" id="RHEA-COMP:16897"/>
        <dbReference type="Rhea" id="RHEA-COMP:17067"/>
        <dbReference type="ChEBI" id="CHEBI:15378"/>
        <dbReference type="ChEBI" id="CHEBI:136412"/>
        <dbReference type="ChEBI" id="CHEBI:157695"/>
        <dbReference type="ChEBI" id="CHEBI:167181"/>
        <dbReference type="EC" id="4.2.99.18"/>
    </reaction>
</comment>
<keyword evidence="14 19" id="KW-0326">Glycosidase</keyword>
<reference evidence="19" key="1">
    <citation type="submission" date="2023-05" db="EMBL/GenBank/DDBJ databases">
        <title>Metabolic capabilities are highly conserved among human nasal-associated Corynebacterium species in pangenomic analyses.</title>
        <authorList>
            <person name="Tran T.H."/>
            <person name="Roberts A.Q."/>
            <person name="Escapa I.F."/>
            <person name="Gao W."/>
            <person name="Conlan S."/>
            <person name="Kong H."/>
            <person name="Segre J.A."/>
            <person name="Kelly M.S."/>
            <person name="Lemon K.P."/>
        </authorList>
    </citation>
    <scope>NUCLEOTIDE SEQUENCE</scope>
    <source>
        <strain evidence="19">KPL2773</strain>
    </source>
</reference>
<dbReference type="GO" id="GO:0006284">
    <property type="term" value="P:base-excision repair"/>
    <property type="evidence" value="ECO:0007669"/>
    <property type="project" value="InterPro"/>
</dbReference>
<dbReference type="Proteomes" id="UP001224412">
    <property type="component" value="Unassembled WGS sequence"/>
</dbReference>
<evidence type="ECO:0000256" key="5">
    <source>
        <dbReference type="ARBA" id="ARBA00022723"/>
    </source>
</evidence>
<dbReference type="PROSITE" id="PS01242">
    <property type="entry name" value="ZF_FPG_1"/>
    <property type="match status" value="1"/>
</dbReference>
<name>A0AAP4BQU1_9CORY</name>
<evidence type="ECO:0000256" key="3">
    <source>
        <dbReference type="ARBA" id="ARBA00009409"/>
    </source>
</evidence>
<keyword evidence="7 16" id="KW-0863">Zinc-finger</keyword>
<evidence type="ECO:0000313" key="20">
    <source>
        <dbReference type="Proteomes" id="UP001224412"/>
    </source>
</evidence>
<dbReference type="CDD" id="cd08966">
    <property type="entry name" value="EcFpg-like_N"/>
    <property type="match status" value="1"/>
</dbReference>
<dbReference type="GO" id="GO:0140078">
    <property type="term" value="F:class I DNA-(apurinic or apyrimidinic site) endonuclease activity"/>
    <property type="evidence" value="ECO:0007669"/>
    <property type="project" value="UniProtKB-EC"/>
</dbReference>
<evidence type="ECO:0000256" key="14">
    <source>
        <dbReference type="ARBA" id="ARBA00023295"/>
    </source>
</evidence>
<gene>
    <name evidence="19" type="primary">mutM</name>
    <name evidence="19" type="ORF">QPX42_03745</name>
</gene>
<comment type="similarity">
    <text evidence="3">Belongs to the FPG family.</text>
</comment>